<organism evidence="2 3">
    <name type="scientific">Pseudomonas syringae pv. aceris</name>
    <dbReference type="NCBI Taxonomy" id="199198"/>
    <lineage>
        <taxon>Bacteria</taxon>
        <taxon>Pseudomonadati</taxon>
        <taxon>Pseudomonadota</taxon>
        <taxon>Gammaproteobacteria</taxon>
        <taxon>Pseudomonadales</taxon>
        <taxon>Pseudomonadaceae</taxon>
        <taxon>Pseudomonas</taxon>
        <taxon>Pseudomonas syringae</taxon>
    </lineage>
</organism>
<dbReference type="AlphaFoldDB" id="A0A0P9K2P7"/>
<dbReference type="PATRIC" id="fig|199198.5.peg.4086"/>
<accession>A0A0P9K2P7</accession>
<evidence type="ECO:0000313" key="3">
    <source>
        <dbReference type="Proteomes" id="UP000050297"/>
    </source>
</evidence>
<dbReference type="EMBL" id="LJPM01000168">
    <property type="protein sequence ID" value="KPW22925.1"/>
    <property type="molecule type" value="Genomic_DNA"/>
</dbReference>
<evidence type="ECO:0000313" key="2">
    <source>
        <dbReference type="EMBL" id="KPW22925.1"/>
    </source>
</evidence>
<dbReference type="InterPro" id="IPR043968">
    <property type="entry name" value="SGNH"/>
</dbReference>
<gene>
    <name evidence="2" type="ORF">ALO91_200028</name>
</gene>
<reference evidence="2 3" key="1">
    <citation type="submission" date="2015-09" db="EMBL/GenBank/DDBJ databases">
        <title>Genome announcement of multiple Pseudomonas syringae strains.</title>
        <authorList>
            <person name="Thakur S."/>
            <person name="Wang P.W."/>
            <person name="Gong Y."/>
            <person name="Weir B.S."/>
            <person name="Guttman D.S."/>
        </authorList>
    </citation>
    <scope>NUCLEOTIDE SEQUENCE [LARGE SCALE GENOMIC DNA]</scope>
    <source>
        <strain evidence="2 3">ICMP2802</strain>
    </source>
</reference>
<sequence>MDKHDLLQRFTRQLFLRASQSKHISLITLDDAFCKDRQCLIGDLHSYYKDFNHLNARGAGLLVGQISHILDQ</sequence>
<feature type="domain" description="SGNH" evidence="1">
    <location>
        <begin position="5"/>
        <end position="65"/>
    </location>
</feature>
<evidence type="ECO:0000259" key="1">
    <source>
        <dbReference type="Pfam" id="PF19040"/>
    </source>
</evidence>
<protein>
    <submittedName>
        <fullName evidence="2">Stability protein</fullName>
    </submittedName>
</protein>
<comment type="caution">
    <text evidence="2">The sequence shown here is derived from an EMBL/GenBank/DDBJ whole genome shotgun (WGS) entry which is preliminary data.</text>
</comment>
<dbReference type="Proteomes" id="UP000050297">
    <property type="component" value="Unassembled WGS sequence"/>
</dbReference>
<dbReference type="Pfam" id="PF19040">
    <property type="entry name" value="SGNH"/>
    <property type="match status" value="1"/>
</dbReference>
<proteinExistence type="predicted"/>
<name>A0A0P9K2P7_PSESX</name>